<evidence type="ECO:0000313" key="3">
    <source>
        <dbReference type="Proteomes" id="UP001345963"/>
    </source>
</evidence>
<gene>
    <name evidence="2" type="ORF">ATANTOWER_011571</name>
</gene>
<accession>A0ABU7BP38</accession>
<dbReference type="PANTHER" id="PTHR44324">
    <property type="entry name" value="WD40 REPEAT DOMAIN 95"/>
    <property type="match status" value="1"/>
</dbReference>
<evidence type="ECO:0000313" key="2">
    <source>
        <dbReference type="EMBL" id="MED6252422.1"/>
    </source>
</evidence>
<dbReference type="InterPro" id="IPR051242">
    <property type="entry name" value="WD-EF-hand_domain"/>
</dbReference>
<dbReference type="InterPro" id="IPR015943">
    <property type="entry name" value="WD40/YVTN_repeat-like_dom_sf"/>
</dbReference>
<keyword evidence="3" id="KW-1185">Reference proteome</keyword>
<evidence type="ECO:0000256" key="1">
    <source>
        <dbReference type="ARBA" id="ARBA00022737"/>
    </source>
</evidence>
<dbReference type="SUPFAM" id="SSF50978">
    <property type="entry name" value="WD40 repeat-like"/>
    <property type="match status" value="1"/>
</dbReference>
<reference evidence="2 3" key="1">
    <citation type="submission" date="2021-07" db="EMBL/GenBank/DDBJ databases">
        <authorList>
            <person name="Palmer J.M."/>
        </authorList>
    </citation>
    <scope>NUCLEOTIDE SEQUENCE [LARGE SCALE GENOMIC DNA]</scope>
    <source>
        <strain evidence="2 3">AT_MEX2019</strain>
        <tissue evidence="2">Muscle</tissue>
    </source>
</reference>
<dbReference type="InterPro" id="IPR036322">
    <property type="entry name" value="WD40_repeat_dom_sf"/>
</dbReference>
<organism evidence="2 3">
    <name type="scientific">Ataeniobius toweri</name>
    <dbReference type="NCBI Taxonomy" id="208326"/>
    <lineage>
        <taxon>Eukaryota</taxon>
        <taxon>Metazoa</taxon>
        <taxon>Chordata</taxon>
        <taxon>Craniata</taxon>
        <taxon>Vertebrata</taxon>
        <taxon>Euteleostomi</taxon>
        <taxon>Actinopterygii</taxon>
        <taxon>Neopterygii</taxon>
        <taxon>Teleostei</taxon>
        <taxon>Neoteleostei</taxon>
        <taxon>Acanthomorphata</taxon>
        <taxon>Ovalentaria</taxon>
        <taxon>Atherinomorphae</taxon>
        <taxon>Cyprinodontiformes</taxon>
        <taxon>Goodeidae</taxon>
        <taxon>Ataeniobius</taxon>
    </lineage>
</organism>
<dbReference type="Proteomes" id="UP001345963">
    <property type="component" value="Unassembled WGS sequence"/>
</dbReference>
<dbReference type="EMBL" id="JAHUTI010061511">
    <property type="protein sequence ID" value="MED6252422.1"/>
    <property type="molecule type" value="Genomic_DNA"/>
</dbReference>
<keyword evidence="1" id="KW-0677">Repeat</keyword>
<sequence>MLALIAATAGVDHHVLLWNPYVTSKPVYALIGHSSPVTAVNFMKTKLQLISYSKDKPFSACSQQRLCLLCDLLAG</sequence>
<dbReference type="Gene3D" id="2.130.10.10">
    <property type="entry name" value="YVTN repeat-like/Quinoprotein amine dehydrogenase"/>
    <property type="match status" value="1"/>
</dbReference>
<proteinExistence type="predicted"/>
<protein>
    <submittedName>
        <fullName evidence="2">Uncharacterized protein</fullName>
    </submittedName>
</protein>
<dbReference type="PANTHER" id="PTHR44324:SF1">
    <property type="entry name" value="WD REPEAT-CONTAINING PROTEIN 49"/>
    <property type="match status" value="1"/>
</dbReference>
<comment type="caution">
    <text evidence="2">The sequence shown here is derived from an EMBL/GenBank/DDBJ whole genome shotgun (WGS) entry which is preliminary data.</text>
</comment>
<name>A0ABU7BP38_9TELE</name>